<protein>
    <submittedName>
        <fullName evidence="2">Uncharacterized protein</fullName>
    </submittedName>
</protein>
<evidence type="ECO:0000313" key="1">
    <source>
        <dbReference type="Proteomes" id="UP000887572"/>
    </source>
</evidence>
<sequence>MIVKPPRLNRAAVTMIVQPPRLNRASVVPSDRFLELQRALPKWAASCSQPKRALCWQRFHSLGANDALLKAKTLCQPKWANCWRKQQPS</sequence>
<reference evidence="2" key="1">
    <citation type="submission" date="2022-11" db="UniProtKB">
        <authorList>
            <consortium name="WormBaseParasite"/>
        </authorList>
    </citation>
    <scope>IDENTIFICATION</scope>
</reference>
<accession>A0A914I6P3</accession>
<name>A0A914I6P3_GLORO</name>
<proteinExistence type="predicted"/>
<dbReference type="WBParaSite" id="Gr19_v10_g8000.t1">
    <property type="protein sequence ID" value="Gr19_v10_g8000.t1"/>
    <property type="gene ID" value="Gr19_v10_g8000"/>
</dbReference>
<evidence type="ECO:0000313" key="2">
    <source>
        <dbReference type="WBParaSite" id="Gr19_v10_g8000.t1"/>
    </source>
</evidence>
<dbReference type="Proteomes" id="UP000887572">
    <property type="component" value="Unplaced"/>
</dbReference>
<organism evidence="1 2">
    <name type="scientific">Globodera rostochiensis</name>
    <name type="common">Golden nematode worm</name>
    <name type="synonym">Heterodera rostochiensis</name>
    <dbReference type="NCBI Taxonomy" id="31243"/>
    <lineage>
        <taxon>Eukaryota</taxon>
        <taxon>Metazoa</taxon>
        <taxon>Ecdysozoa</taxon>
        <taxon>Nematoda</taxon>
        <taxon>Chromadorea</taxon>
        <taxon>Rhabditida</taxon>
        <taxon>Tylenchina</taxon>
        <taxon>Tylenchomorpha</taxon>
        <taxon>Tylenchoidea</taxon>
        <taxon>Heteroderidae</taxon>
        <taxon>Heteroderinae</taxon>
        <taxon>Globodera</taxon>
    </lineage>
</organism>
<keyword evidence="1" id="KW-1185">Reference proteome</keyword>
<dbReference type="AlphaFoldDB" id="A0A914I6P3"/>